<sequence length="506" mass="61045">MDKLKRYFELDRFQQHNFIYPLIFQEYIYALSHDRGLNRLIFFENTVYDNKFSLLIVKRLITHLITKIYQQTNLFFLYNDFKKIKTVGYATNFYVQKILEGFLVAVEIPFSIQLLSSLERKEIVKSHNFRSIHSIFPFLEDKFSRLNYALDLLIPHPIHLEILVQTLRYWVKDVSSLHLLRFFFHEYYNCQNFMIPNKSSLYFFKIILKKYKRLLLFLYNFHAFEYESIFLFIRNSSSHLRSISYKNFIERIFFYQKIRFNKGFKSILWMFKEPLLHYVRYQGKYTLALRGSSILMNKWKFYLIKFWQYYFYIWSQPRRIHINQLSNHSLNFLGYLSSVRLNPSMVRSRMLENSFIIENAFKTFDTLMPLTPMILSLSKAKFCNVLGHPMSKSAWTDLADYDILDRFGRIYRNLSHYYSGSLTKMGLYRIKHILRLSCARTLARKHKSTVRAFFKRVGMGLLDKIFTGEAQVFYLTLSKASSTSGKLYRSHIWYLDIIYINELANQ</sequence>
<dbReference type="Pfam" id="PF01824">
    <property type="entry name" value="MatK_N"/>
    <property type="match status" value="1"/>
</dbReference>
<keyword evidence="7 10" id="KW-0150">Chloroplast</keyword>
<dbReference type="PANTHER" id="PTHR34811">
    <property type="entry name" value="MATURASE K"/>
    <property type="match status" value="1"/>
</dbReference>
<keyword evidence="2 7" id="KW-0934">Plastid</keyword>
<dbReference type="Pfam" id="PF01348">
    <property type="entry name" value="Intron_maturas2"/>
    <property type="match status" value="1"/>
</dbReference>
<dbReference type="InterPro" id="IPR024942">
    <property type="entry name" value="Maturase_MatK_N"/>
</dbReference>
<evidence type="ECO:0000256" key="3">
    <source>
        <dbReference type="ARBA" id="ARBA00022664"/>
    </source>
</evidence>
<protein>
    <recommendedName>
        <fullName evidence="6">Maturase K</fullName>
    </recommendedName>
    <alternativeName>
        <fullName evidence="6">Intron maturase</fullName>
    </alternativeName>
</protein>
<comment type="similarity">
    <text evidence="1 6">Belongs to the intron maturase 2 family. MatK subfamily.</text>
</comment>
<evidence type="ECO:0000313" key="10">
    <source>
        <dbReference type="EMBL" id="AMM04628.1"/>
    </source>
</evidence>
<organism evidence="10">
    <name type="scientific">Monotropa hypopitys</name>
    <name type="common">pinesap</name>
    <dbReference type="NCBI Taxonomy" id="176248"/>
    <lineage>
        <taxon>Eukaryota</taxon>
        <taxon>Viridiplantae</taxon>
        <taxon>Streptophyta</taxon>
        <taxon>Embryophyta</taxon>
        <taxon>Tracheophyta</taxon>
        <taxon>Spermatophyta</taxon>
        <taxon>Magnoliopsida</taxon>
        <taxon>eudicotyledons</taxon>
        <taxon>Gunneridae</taxon>
        <taxon>Pentapetalae</taxon>
        <taxon>asterids</taxon>
        <taxon>Ericales</taxon>
        <taxon>Ericaceae</taxon>
        <taxon>Pyroloideae</taxon>
        <taxon>Monotropeae</taxon>
        <taxon>Monotropa</taxon>
    </lineage>
</organism>
<dbReference type="GO" id="GO:0008033">
    <property type="term" value="P:tRNA processing"/>
    <property type="evidence" value="ECO:0007669"/>
    <property type="project" value="UniProtKB-KW"/>
</dbReference>
<geneLocation type="chloroplast" evidence="10"/>
<dbReference type="GO" id="GO:0006397">
    <property type="term" value="P:mRNA processing"/>
    <property type="evidence" value="ECO:0007669"/>
    <property type="project" value="UniProtKB-KW"/>
</dbReference>
<keyword evidence="3 6" id="KW-0507">mRNA processing</keyword>
<dbReference type="AlphaFoldDB" id="A0A2Z1FD81"/>
<evidence type="ECO:0000259" key="9">
    <source>
        <dbReference type="Pfam" id="PF01824"/>
    </source>
</evidence>
<comment type="subcellular location">
    <subcellularLocation>
        <location evidence="6">Plastid</location>
        <location evidence="6">Chloroplast</location>
    </subcellularLocation>
</comment>
<feature type="domain" description="Maturase MatK N-terminal" evidence="9">
    <location>
        <begin position="1"/>
        <end position="334"/>
    </location>
</feature>
<evidence type="ECO:0000259" key="8">
    <source>
        <dbReference type="Pfam" id="PF01348"/>
    </source>
</evidence>
<evidence type="ECO:0000256" key="6">
    <source>
        <dbReference type="HAMAP-Rule" id="MF_01390"/>
    </source>
</evidence>
<dbReference type="GO" id="GO:0008380">
    <property type="term" value="P:RNA splicing"/>
    <property type="evidence" value="ECO:0007669"/>
    <property type="project" value="UniProtKB-UniRule"/>
</dbReference>
<keyword evidence="5 6" id="KW-0694">RNA-binding</keyword>
<dbReference type="InterPro" id="IPR002866">
    <property type="entry name" value="Maturase_MatK"/>
</dbReference>
<accession>A0A2Z1FD81</accession>
<name>A0A2Z1FD81_9ERIC</name>
<dbReference type="GO" id="GO:0003723">
    <property type="term" value="F:RNA binding"/>
    <property type="evidence" value="ECO:0007669"/>
    <property type="project" value="UniProtKB-KW"/>
</dbReference>
<dbReference type="HAMAP" id="MF_01390">
    <property type="entry name" value="MatK"/>
    <property type="match status" value="1"/>
</dbReference>
<reference evidence="10" key="1">
    <citation type="journal article" date="2016" name="Mitochondrial DNA Part B Resour">
        <title>The complete chloroplast genome of parasitic flowering plant Monotropa hypopitys: extensive gene losses and size reduction.</title>
        <authorList>
            <person name="Gruzdev E.V."/>
            <person name="Mardanov A.V."/>
            <person name="Beletsky A.V."/>
            <person name="Kochieva E.Z."/>
            <person name="Ravin N.V."/>
            <person name="Skryabin K.G."/>
        </authorList>
    </citation>
    <scope>NUCLEOTIDE SEQUENCE</scope>
    <source>
        <strain evidence="10">2KALR</strain>
    </source>
</reference>
<comment type="function">
    <text evidence="6 7">Usually encoded in the trnK tRNA gene intron. Probably assists in splicing its own and other chloroplast group II introns.</text>
</comment>
<proteinExistence type="inferred from homology"/>
<evidence type="ECO:0000256" key="5">
    <source>
        <dbReference type="ARBA" id="ARBA00022884"/>
    </source>
</evidence>
<dbReference type="InterPro" id="IPR024937">
    <property type="entry name" value="Domain_X"/>
</dbReference>
<evidence type="ECO:0000256" key="4">
    <source>
        <dbReference type="ARBA" id="ARBA00022694"/>
    </source>
</evidence>
<keyword evidence="4 6" id="KW-0819">tRNA processing</keyword>
<dbReference type="PANTHER" id="PTHR34811:SF1">
    <property type="entry name" value="MATURASE K"/>
    <property type="match status" value="1"/>
</dbReference>
<feature type="domain" description="Domain X" evidence="8">
    <location>
        <begin position="363"/>
        <end position="469"/>
    </location>
</feature>
<dbReference type="GO" id="GO:0009507">
    <property type="term" value="C:chloroplast"/>
    <property type="evidence" value="ECO:0007669"/>
    <property type="project" value="UniProtKB-SubCell"/>
</dbReference>
<evidence type="ECO:0000256" key="7">
    <source>
        <dbReference type="RuleBase" id="RU004226"/>
    </source>
</evidence>
<evidence type="ECO:0000256" key="1">
    <source>
        <dbReference type="ARBA" id="ARBA00006621"/>
    </source>
</evidence>
<dbReference type="EMBL" id="KU640958">
    <property type="protein sequence ID" value="AMM04628.1"/>
    <property type="molecule type" value="Genomic_DNA"/>
</dbReference>
<gene>
    <name evidence="6" type="primary">matK</name>
    <name evidence="10" type="ORF">MHYP2_018</name>
</gene>
<evidence type="ECO:0000256" key="2">
    <source>
        <dbReference type="ARBA" id="ARBA00022640"/>
    </source>
</evidence>